<name>A0A344UBL8_9ACTN</name>
<proteinExistence type="predicted"/>
<keyword evidence="2" id="KW-1185">Reference proteome</keyword>
<dbReference type="KEGG" id="sgz:C0216_33075"/>
<dbReference type="RefSeq" id="WP_114059449.1">
    <property type="nucleotide sequence ID" value="NZ_CP030864.1"/>
</dbReference>
<evidence type="ECO:0000313" key="2">
    <source>
        <dbReference type="Proteomes" id="UP000252004"/>
    </source>
</evidence>
<dbReference type="EMBL" id="CP030864">
    <property type="protein sequence ID" value="AXE28289.1"/>
    <property type="molecule type" value="Genomic_DNA"/>
</dbReference>
<organism evidence="1 2">
    <name type="scientific">Streptomyces globosus</name>
    <dbReference type="NCBI Taxonomy" id="68209"/>
    <lineage>
        <taxon>Bacteria</taxon>
        <taxon>Bacillati</taxon>
        <taxon>Actinomycetota</taxon>
        <taxon>Actinomycetes</taxon>
        <taxon>Kitasatosporales</taxon>
        <taxon>Streptomycetaceae</taxon>
        <taxon>Streptomyces</taxon>
    </lineage>
</organism>
<geneLocation type="plasmid" evidence="1 2">
    <name>unnamed2</name>
</geneLocation>
<accession>A0A344UBL8</accession>
<protein>
    <submittedName>
        <fullName evidence="1">Uncharacterized protein</fullName>
    </submittedName>
</protein>
<reference evidence="1 2" key="1">
    <citation type="submission" date="2018-01" db="EMBL/GenBank/DDBJ databases">
        <title>Draft genome Sequence of streptomyces globosus LZH-48.</title>
        <authorList>
            <person name="Ran K."/>
            <person name="Li Z."/>
            <person name="Wei S."/>
            <person name="Dong R."/>
        </authorList>
    </citation>
    <scope>NUCLEOTIDE SEQUENCE [LARGE SCALE GENOMIC DNA]</scope>
    <source>
        <strain evidence="1 2">LZH-48</strain>
        <plasmid evidence="1 2">unnamed2</plasmid>
    </source>
</reference>
<dbReference type="OrthoDB" id="4252033at2"/>
<dbReference type="Proteomes" id="UP000252004">
    <property type="component" value="Plasmid unnamed2"/>
</dbReference>
<sequence length="101" mass="11148">MTEFAEPKRPMSQKKAREFIAGAHLVLRDRETRHYEVVTESGTVLGHVEPAYKAGRRSGWNGWAAGSIHSSTLPAHPTRDQAAAEALRQWIALATAKPRSS</sequence>
<gene>
    <name evidence="1" type="ORF">C0216_33075</name>
</gene>
<dbReference type="AlphaFoldDB" id="A0A344UBL8"/>
<evidence type="ECO:0000313" key="1">
    <source>
        <dbReference type="EMBL" id="AXE28289.1"/>
    </source>
</evidence>
<keyword evidence="1" id="KW-0614">Plasmid</keyword>